<dbReference type="GO" id="GO:0046872">
    <property type="term" value="F:metal ion binding"/>
    <property type="evidence" value="ECO:0007669"/>
    <property type="project" value="UniProtKB-KW"/>
</dbReference>
<evidence type="ECO:0000313" key="9">
    <source>
        <dbReference type="EMBL" id="OGF78189.1"/>
    </source>
</evidence>
<dbReference type="CDD" id="cd07477">
    <property type="entry name" value="Peptidases_S8_Subtilisin_subset"/>
    <property type="match status" value="1"/>
</dbReference>
<dbReference type="Proteomes" id="UP000178425">
    <property type="component" value="Unassembled WGS sequence"/>
</dbReference>
<dbReference type="PROSITE" id="PS51892">
    <property type="entry name" value="SUBTILASE"/>
    <property type="match status" value="1"/>
</dbReference>
<feature type="active site" description="Charge relay system" evidence="6">
    <location>
        <position position="213"/>
    </location>
</feature>
<gene>
    <name evidence="9" type="ORF">A2W54_03750</name>
</gene>
<dbReference type="InterPro" id="IPR023827">
    <property type="entry name" value="Peptidase_S8_Asp-AS"/>
</dbReference>
<dbReference type="PRINTS" id="PR00723">
    <property type="entry name" value="SUBTILISIN"/>
</dbReference>
<dbReference type="InterPro" id="IPR015500">
    <property type="entry name" value="Peptidase_S8_subtilisin-rel"/>
</dbReference>
<dbReference type="GO" id="GO:0004252">
    <property type="term" value="F:serine-type endopeptidase activity"/>
    <property type="evidence" value="ECO:0007669"/>
    <property type="project" value="UniProtKB-UniRule"/>
</dbReference>
<dbReference type="PANTHER" id="PTHR43806">
    <property type="entry name" value="PEPTIDASE S8"/>
    <property type="match status" value="1"/>
</dbReference>
<evidence type="ECO:0000256" key="4">
    <source>
        <dbReference type="ARBA" id="ARBA00022801"/>
    </source>
</evidence>
<keyword evidence="2 6" id="KW-0645">Protease</keyword>
<feature type="domain" description="Peptidase S8/S53" evidence="8">
    <location>
        <begin position="160"/>
        <end position="429"/>
    </location>
</feature>
<feature type="active site" description="Charge relay system" evidence="6">
    <location>
        <position position="371"/>
    </location>
</feature>
<dbReference type="GO" id="GO:0006508">
    <property type="term" value="P:proteolysis"/>
    <property type="evidence" value="ECO:0007669"/>
    <property type="project" value="UniProtKB-KW"/>
</dbReference>
<dbReference type="EMBL" id="MFHI01000032">
    <property type="protein sequence ID" value="OGF78189.1"/>
    <property type="molecule type" value="Genomic_DNA"/>
</dbReference>
<comment type="caution">
    <text evidence="9">The sequence shown here is derived from an EMBL/GenBank/DDBJ whole genome shotgun (WGS) entry which is preliminary data.</text>
</comment>
<dbReference type="InterPro" id="IPR036852">
    <property type="entry name" value="Peptidase_S8/S53_dom_sf"/>
</dbReference>
<keyword evidence="5 6" id="KW-0720">Serine protease</keyword>
<evidence type="ECO:0000313" key="10">
    <source>
        <dbReference type="Proteomes" id="UP000178425"/>
    </source>
</evidence>
<evidence type="ECO:0000256" key="6">
    <source>
        <dbReference type="PROSITE-ProRule" id="PRU01240"/>
    </source>
</evidence>
<dbReference type="PROSITE" id="PS00137">
    <property type="entry name" value="SUBTILASE_HIS"/>
    <property type="match status" value="1"/>
</dbReference>
<dbReference type="Gene3D" id="3.40.50.200">
    <property type="entry name" value="Peptidase S8/S53 domain"/>
    <property type="match status" value="1"/>
</dbReference>
<dbReference type="InterPro" id="IPR000209">
    <property type="entry name" value="Peptidase_S8/S53_dom"/>
</dbReference>
<dbReference type="PROSITE" id="PS00138">
    <property type="entry name" value="SUBTILASE_SER"/>
    <property type="match status" value="1"/>
</dbReference>
<evidence type="ECO:0000256" key="5">
    <source>
        <dbReference type="ARBA" id="ARBA00022825"/>
    </source>
</evidence>
<dbReference type="Pfam" id="PF00082">
    <property type="entry name" value="Peptidase_S8"/>
    <property type="match status" value="1"/>
</dbReference>
<keyword evidence="4 6" id="KW-0378">Hydrolase</keyword>
<evidence type="ECO:0000256" key="2">
    <source>
        <dbReference type="ARBA" id="ARBA00022670"/>
    </source>
</evidence>
<protein>
    <recommendedName>
        <fullName evidence="8">Peptidase S8/S53 domain-containing protein</fullName>
    </recommendedName>
</protein>
<evidence type="ECO:0000256" key="7">
    <source>
        <dbReference type="RuleBase" id="RU003355"/>
    </source>
</evidence>
<dbReference type="InterPro" id="IPR022398">
    <property type="entry name" value="Peptidase_S8_His-AS"/>
</dbReference>
<dbReference type="PROSITE" id="PS00136">
    <property type="entry name" value="SUBTILASE_ASP"/>
    <property type="match status" value="1"/>
</dbReference>
<sequence length="444" mass="45440">MTIKLRVITDSLLILALVFGLAVFGGLATQAVSAGSPQTASTPERVIVIFNHAINEDARAALENAGGRVLKELPLVNGAVVLLPNEAAASDIGTLAGVRSIEKDALVFALKPPEGCTPWPDCKNGGGDGGSTQPAEVLEWGVDRIDADLAWSASSTASRGTSVKVAVIDTGIDKDHADLTGNIKGGVNFVAPNSGPPWTRVVDPEKWDDDNGHGTHVAGIVAAADNEIGVIGVAPEAHLWAVKVLDRNGSGYTSDVIDGITWAMNNGMQVINMSLGTASDIQAMHDAVDAAYAAGVVIVAAAGNSGDGDGSTNEVIYPAKYSSVIAVAATDNNDLIAYFSSDGAEVELAAPGVSIRSTWNDGLYNTISGTSMASPHVAGAVALVLATAVQSAYDVDVDGAWDPAEVRAALQAAADDLGTAGHDNFYGYGLVDAEENVTGIQTNP</sequence>
<evidence type="ECO:0000259" key="8">
    <source>
        <dbReference type="Pfam" id="PF00082"/>
    </source>
</evidence>
<reference evidence="9 10" key="1">
    <citation type="journal article" date="2016" name="Nat. Commun.">
        <title>Thousands of microbial genomes shed light on interconnected biogeochemical processes in an aquifer system.</title>
        <authorList>
            <person name="Anantharaman K."/>
            <person name="Brown C.T."/>
            <person name="Hug L.A."/>
            <person name="Sharon I."/>
            <person name="Castelle C.J."/>
            <person name="Probst A.J."/>
            <person name="Thomas B.C."/>
            <person name="Singh A."/>
            <person name="Wilkins M.J."/>
            <person name="Karaoz U."/>
            <person name="Brodie E.L."/>
            <person name="Williams K.H."/>
            <person name="Hubbard S.S."/>
            <person name="Banfield J.F."/>
        </authorList>
    </citation>
    <scope>NUCLEOTIDE SEQUENCE [LARGE SCALE GENOMIC DNA]</scope>
</reference>
<dbReference type="SUPFAM" id="SSF52743">
    <property type="entry name" value="Subtilisin-like"/>
    <property type="match status" value="1"/>
</dbReference>
<dbReference type="InterPro" id="IPR034202">
    <property type="entry name" value="Subtilisin_Carlsberg-like"/>
</dbReference>
<accession>A0A1F5WR96</accession>
<keyword evidence="3" id="KW-0479">Metal-binding</keyword>
<organism evidence="9 10">
    <name type="scientific">Candidatus Giovannonibacteria bacterium RIFCSPHIGHO2_02_43_13</name>
    <dbReference type="NCBI Taxonomy" id="1798330"/>
    <lineage>
        <taxon>Bacteria</taxon>
        <taxon>Candidatus Giovannoniibacteriota</taxon>
    </lineage>
</organism>
<comment type="similarity">
    <text evidence="1 6 7">Belongs to the peptidase S8 family.</text>
</comment>
<evidence type="ECO:0000256" key="1">
    <source>
        <dbReference type="ARBA" id="ARBA00011073"/>
    </source>
</evidence>
<dbReference type="AlphaFoldDB" id="A0A1F5WR96"/>
<evidence type="ECO:0000256" key="3">
    <source>
        <dbReference type="ARBA" id="ARBA00022723"/>
    </source>
</evidence>
<name>A0A1F5WR96_9BACT</name>
<dbReference type="PANTHER" id="PTHR43806:SF11">
    <property type="entry name" value="CEREVISIN-RELATED"/>
    <property type="match status" value="1"/>
</dbReference>
<dbReference type="InterPro" id="IPR023828">
    <property type="entry name" value="Peptidase_S8_Ser-AS"/>
</dbReference>
<proteinExistence type="inferred from homology"/>
<dbReference type="InterPro" id="IPR050131">
    <property type="entry name" value="Peptidase_S8_subtilisin-like"/>
</dbReference>
<feature type="active site" description="Charge relay system" evidence="6">
    <location>
        <position position="169"/>
    </location>
</feature>